<evidence type="ECO:0000313" key="5">
    <source>
        <dbReference type="Proteomes" id="UP000289794"/>
    </source>
</evidence>
<dbReference type="Gene3D" id="3.90.1750.20">
    <property type="entry name" value="Putative Large Serine Recombinase, Chain B, Domain 2"/>
    <property type="match status" value="1"/>
</dbReference>
<gene>
    <name evidence="4" type="ORF">PMF13cell1_04508</name>
</gene>
<sequence>MLTKYILPTFLMKKSLKTNKFKSKNRPGATNTRTAYISEEIPYYFATNIVSSPEQPRKRNNCSLAVIFVPIFSYLVGRGDTMSETRMGAMYIRVSTHMQDELSPDAQKRLLLDYAKQNNILISEEYIFMEKGISGKKADKRPEFMRMISLAKQKPAPFDIILVWKYSRFARNQEESIVYKSLLRKQCKIEVYSVSEPVVEGPFGSLIERIIEWMDEYYSVRLSGEVTRGMTEKAMRGGYQARPPLGYRIEKNGEPPVIVPEEAKIVRLIFDKYVNESCGIFAIAKYLNARGYKTSRGKDFERRSIEYILQNPSYYGMIRWYRTCNETNEIRDKSEWIISQGHHEPIISQEVYEAAQKRFETEYKAKGSRPSSTYHHWLSGLVKCPHCGRTMIAKAVKDKRYGRHYCYFTCYGYTKGKCLKSASVSSKVLEPEVLSAIEDAMSSCDLQFEIKSKEEITHVDDILILNQQLERVSQKEARIKEAYRNGIDTLEEYKENKELLIKEKSDILKEIETLTSKADSSNEDIPNRMHERLQNAYSIVSSEEFTDQQKNEAIRSVVEKIIWHKEEKLAEVFYYYL</sequence>
<dbReference type="GO" id="GO:0003677">
    <property type="term" value="F:DNA binding"/>
    <property type="evidence" value="ECO:0007669"/>
    <property type="project" value="InterPro"/>
</dbReference>
<protein>
    <recommendedName>
        <fullName evidence="6">Recombinase family protein</fullName>
    </recommendedName>
</protein>
<evidence type="ECO:0000256" key="1">
    <source>
        <dbReference type="SAM" id="Coils"/>
    </source>
</evidence>
<dbReference type="Pfam" id="PF00239">
    <property type="entry name" value="Resolvase"/>
    <property type="match status" value="1"/>
</dbReference>
<dbReference type="InterPro" id="IPR050639">
    <property type="entry name" value="SSR_resolvase"/>
</dbReference>
<dbReference type="EMBL" id="CP035945">
    <property type="protein sequence ID" value="QBE98939.1"/>
    <property type="molecule type" value="Genomic_DNA"/>
</dbReference>
<dbReference type="InterPro" id="IPR036162">
    <property type="entry name" value="Resolvase-like_N_sf"/>
</dbReference>
<evidence type="ECO:0008006" key="6">
    <source>
        <dbReference type="Google" id="ProtNLM"/>
    </source>
</evidence>
<dbReference type="Proteomes" id="UP000289794">
    <property type="component" value="Chromosome"/>
</dbReference>
<dbReference type="PROSITE" id="PS51736">
    <property type="entry name" value="RECOMBINASES_3"/>
    <property type="match status" value="1"/>
</dbReference>
<dbReference type="InterPro" id="IPR006119">
    <property type="entry name" value="Resolv_N"/>
</dbReference>
<dbReference type="PANTHER" id="PTHR30461">
    <property type="entry name" value="DNA-INVERTASE FROM LAMBDOID PROPHAGE"/>
    <property type="match status" value="1"/>
</dbReference>
<dbReference type="Pfam" id="PF07508">
    <property type="entry name" value="Recombinase"/>
    <property type="match status" value="1"/>
</dbReference>
<dbReference type="SMART" id="SM00857">
    <property type="entry name" value="Resolvase"/>
    <property type="match status" value="1"/>
</dbReference>
<proteinExistence type="predicted"/>
<feature type="domain" description="Resolvase/invertase-type recombinase catalytic" evidence="2">
    <location>
        <begin position="87"/>
        <end position="237"/>
    </location>
</feature>
<dbReference type="InterPro" id="IPR011109">
    <property type="entry name" value="DNA_bind_recombinase_dom"/>
</dbReference>
<evidence type="ECO:0000259" key="2">
    <source>
        <dbReference type="PROSITE" id="PS51736"/>
    </source>
</evidence>
<accession>A0A4P6M2N2</accession>
<keyword evidence="1" id="KW-0175">Coiled coil</keyword>
<feature type="domain" description="Recombinase" evidence="3">
    <location>
        <begin position="244"/>
        <end position="365"/>
    </location>
</feature>
<dbReference type="Pfam" id="PF13408">
    <property type="entry name" value="Zn_ribbon_recom"/>
    <property type="match status" value="1"/>
</dbReference>
<name>A0A4P6M2N2_9FIRM</name>
<dbReference type="CDD" id="cd00338">
    <property type="entry name" value="Ser_Recombinase"/>
    <property type="match status" value="1"/>
</dbReference>
<dbReference type="InterPro" id="IPR025827">
    <property type="entry name" value="Zn_ribbon_recom_dom"/>
</dbReference>
<reference evidence="4 5" key="1">
    <citation type="submission" date="2019-01" db="EMBL/GenBank/DDBJ databases">
        <title>PMF-metabolizing Aryl O-demethylase.</title>
        <authorList>
            <person name="Kim M."/>
        </authorList>
    </citation>
    <scope>NUCLEOTIDE SEQUENCE [LARGE SCALE GENOMIC DNA]</scope>
    <source>
        <strain evidence="4 5">PMF1</strain>
    </source>
</reference>
<evidence type="ECO:0000313" key="4">
    <source>
        <dbReference type="EMBL" id="QBE98939.1"/>
    </source>
</evidence>
<dbReference type="PANTHER" id="PTHR30461:SF23">
    <property type="entry name" value="DNA RECOMBINASE-RELATED"/>
    <property type="match status" value="1"/>
</dbReference>
<organism evidence="4 5">
    <name type="scientific">Blautia producta</name>
    <dbReference type="NCBI Taxonomy" id="33035"/>
    <lineage>
        <taxon>Bacteria</taxon>
        <taxon>Bacillati</taxon>
        <taxon>Bacillota</taxon>
        <taxon>Clostridia</taxon>
        <taxon>Lachnospirales</taxon>
        <taxon>Lachnospiraceae</taxon>
        <taxon>Blautia</taxon>
    </lineage>
</organism>
<dbReference type="SUPFAM" id="SSF53041">
    <property type="entry name" value="Resolvase-like"/>
    <property type="match status" value="1"/>
</dbReference>
<evidence type="ECO:0000259" key="3">
    <source>
        <dbReference type="PROSITE" id="PS51737"/>
    </source>
</evidence>
<dbReference type="InterPro" id="IPR038109">
    <property type="entry name" value="DNA_bind_recomb_sf"/>
</dbReference>
<dbReference type="AlphaFoldDB" id="A0A4P6M2N2"/>
<dbReference type="GO" id="GO:0000150">
    <property type="term" value="F:DNA strand exchange activity"/>
    <property type="evidence" value="ECO:0007669"/>
    <property type="project" value="InterPro"/>
</dbReference>
<dbReference type="PROSITE" id="PS51737">
    <property type="entry name" value="RECOMBINASE_DNA_BIND"/>
    <property type="match status" value="1"/>
</dbReference>
<feature type="coiled-coil region" evidence="1">
    <location>
        <begin position="465"/>
        <end position="510"/>
    </location>
</feature>
<dbReference type="Gene3D" id="3.40.50.1390">
    <property type="entry name" value="Resolvase, N-terminal catalytic domain"/>
    <property type="match status" value="1"/>
</dbReference>
<dbReference type="KEGG" id="bpro:PMF13cell1_04508"/>